<name>A0A834BQ60_ORYME</name>
<evidence type="ECO:0000313" key="2">
    <source>
        <dbReference type="Proteomes" id="UP000646548"/>
    </source>
</evidence>
<proteinExistence type="predicted"/>
<organism evidence="1 2">
    <name type="scientific">Oryzias melastigma</name>
    <name type="common">Marine medaka</name>
    <dbReference type="NCBI Taxonomy" id="30732"/>
    <lineage>
        <taxon>Eukaryota</taxon>
        <taxon>Metazoa</taxon>
        <taxon>Chordata</taxon>
        <taxon>Craniata</taxon>
        <taxon>Vertebrata</taxon>
        <taxon>Euteleostomi</taxon>
        <taxon>Actinopterygii</taxon>
        <taxon>Neopterygii</taxon>
        <taxon>Teleostei</taxon>
        <taxon>Neoteleostei</taxon>
        <taxon>Acanthomorphata</taxon>
        <taxon>Ovalentaria</taxon>
        <taxon>Atherinomorphae</taxon>
        <taxon>Beloniformes</taxon>
        <taxon>Adrianichthyidae</taxon>
        <taxon>Oryziinae</taxon>
        <taxon>Oryzias</taxon>
    </lineage>
</organism>
<comment type="caution">
    <text evidence="1">The sequence shown here is derived from an EMBL/GenBank/DDBJ whole genome shotgun (WGS) entry which is preliminary data.</text>
</comment>
<dbReference type="EMBL" id="WKFB01000829">
    <property type="protein sequence ID" value="KAF6717598.1"/>
    <property type="molecule type" value="Genomic_DNA"/>
</dbReference>
<gene>
    <name evidence="1" type="ORF">FQA47_005969</name>
</gene>
<dbReference type="Proteomes" id="UP000646548">
    <property type="component" value="Unassembled WGS sequence"/>
</dbReference>
<evidence type="ECO:0000313" key="1">
    <source>
        <dbReference type="EMBL" id="KAF6717598.1"/>
    </source>
</evidence>
<reference evidence="1" key="1">
    <citation type="journal article" name="BMC Genomics">
        <title>Long-read sequencing and de novo genome assembly of marine medaka (Oryzias melastigma).</title>
        <authorList>
            <person name="Liang P."/>
            <person name="Saqib H.S.A."/>
            <person name="Ni X."/>
            <person name="Shen Y."/>
        </authorList>
    </citation>
    <scope>NUCLEOTIDE SEQUENCE</scope>
    <source>
        <strain evidence="1">Bigg-433</strain>
    </source>
</reference>
<accession>A0A834BQ60</accession>
<sequence length="110" mass="12730">MIHGFCHTSLSRYTKTCCVCFQDITSSLRFHRISLDLIEENCAIDRDLQVRFYHPPVPAFPPPLPSLRPLRWFFQCYLMQRIIAAQNSEQRVALHRALDNAALLQNSAPT</sequence>
<dbReference type="AlphaFoldDB" id="A0A834BQ60"/>
<protein>
    <submittedName>
        <fullName evidence="1">Uncharacterized protein</fullName>
    </submittedName>
</protein>